<dbReference type="SMART" id="SM00421">
    <property type="entry name" value="HTH_LUXR"/>
    <property type="match status" value="1"/>
</dbReference>
<dbReference type="InterPro" id="IPR011006">
    <property type="entry name" value="CheY-like_superfamily"/>
</dbReference>
<dbReference type="Gene3D" id="3.40.50.2300">
    <property type="match status" value="1"/>
</dbReference>
<keyword evidence="3 8" id="KW-0238">DNA-binding</keyword>
<dbReference type="PROSITE" id="PS50043">
    <property type="entry name" value="HTH_LUXR_2"/>
    <property type="match status" value="1"/>
</dbReference>
<keyword evidence="1 5" id="KW-0597">Phosphoprotein</keyword>
<sequence length="227" mass="24497">MIRVILADDQELVRAGLRMILEAQPDIEVVADTADGESAVRETLHHRPDVVLLDVQMPGTGGLEAARRILASPRLDARVVMLTTFDLDEYLYAALSAGASGFLLKSSPRAHLLHAVRTAAAGEALLDPSLTRRLVERYVRRPPVDVTGGVPARLAALTSRELDVFRGLVRGRSNAEIAADLFLAETTVKTHVAAGLRKLNLRDRVQAVILGYESGFVQPGDPAPDPS</sequence>
<dbReference type="PRINTS" id="PR00038">
    <property type="entry name" value="HTHLUXR"/>
</dbReference>
<dbReference type="Proteomes" id="UP000630097">
    <property type="component" value="Unassembled WGS sequence"/>
</dbReference>
<dbReference type="InterPro" id="IPR001789">
    <property type="entry name" value="Sig_transdc_resp-reg_receiver"/>
</dbReference>
<proteinExistence type="predicted"/>
<organism evidence="8 9">
    <name type="scientific">Planotetraspora kaengkrachanensis</name>
    <dbReference type="NCBI Taxonomy" id="575193"/>
    <lineage>
        <taxon>Bacteria</taxon>
        <taxon>Bacillati</taxon>
        <taxon>Actinomycetota</taxon>
        <taxon>Actinomycetes</taxon>
        <taxon>Streptosporangiales</taxon>
        <taxon>Streptosporangiaceae</taxon>
        <taxon>Planotetraspora</taxon>
    </lineage>
</organism>
<keyword evidence="4" id="KW-0804">Transcription</keyword>
<feature type="modified residue" description="4-aspartylphosphate" evidence="5">
    <location>
        <position position="54"/>
    </location>
</feature>
<dbReference type="Pfam" id="PF00196">
    <property type="entry name" value="GerE"/>
    <property type="match status" value="1"/>
</dbReference>
<dbReference type="PANTHER" id="PTHR43214">
    <property type="entry name" value="TWO-COMPONENT RESPONSE REGULATOR"/>
    <property type="match status" value="1"/>
</dbReference>
<evidence type="ECO:0000313" key="8">
    <source>
        <dbReference type="EMBL" id="GIG79243.1"/>
    </source>
</evidence>
<name>A0A8J3LZD8_9ACTN</name>
<feature type="domain" description="Response regulatory" evidence="7">
    <location>
        <begin position="3"/>
        <end position="120"/>
    </location>
</feature>
<dbReference type="Pfam" id="PF00072">
    <property type="entry name" value="Response_reg"/>
    <property type="match status" value="1"/>
</dbReference>
<reference evidence="8 9" key="1">
    <citation type="submission" date="2021-01" db="EMBL/GenBank/DDBJ databases">
        <title>Whole genome shotgun sequence of Planotetraspora kaengkrachanensis NBRC 104272.</title>
        <authorList>
            <person name="Komaki H."/>
            <person name="Tamura T."/>
        </authorList>
    </citation>
    <scope>NUCLEOTIDE SEQUENCE [LARGE SCALE GENOMIC DNA]</scope>
    <source>
        <strain evidence="8 9">NBRC 104272</strain>
    </source>
</reference>
<dbReference type="GO" id="GO:0006355">
    <property type="term" value="P:regulation of DNA-templated transcription"/>
    <property type="evidence" value="ECO:0007669"/>
    <property type="project" value="InterPro"/>
</dbReference>
<dbReference type="InterPro" id="IPR039420">
    <property type="entry name" value="WalR-like"/>
</dbReference>
<evidence type="ECO:0000313" key="9">
    <source>
        <dbReference type="Proteomes" id="UP000630097"/>
    </source>
</evidence>
<accession>A0A8J3LZD8</accession>
<evidence type="ECO:0000256" key="4">
    <source>
        <dbReference type="ARBA" id="ARBA00023163"/>
    </source>
</evidence>
<dbReference type="RefSeq" id="WP_203882716.1">
    <property type="nucleotide sequence ID" value="NZ_BAABHH010000010.1"/>
</dbReference>
<dbReference type="GO" id="GO:0000160">
    <property type="term" value="P:phosphorelay signal transduction system"/>
    <property type="evidence" value="ECO:0007669"/>
    <property type="project" value="InterPro"/>
</dbReference>
<dbReference type="InterPro" id="IPR058245">
    <property type="entry name" value="NreC/VraR/RcsB-like_REC"/>
</dbReference>
<dbReference type="PROSITE" id="PS50110">
    <property type="entry name" value="RESPONSE_REGULATORY"/>
    <property type="match status" value="1"/>
</dbReference>
<evidence type="ECO:0000256" key="5">
    <source>
        <dbReference type="PROSITE-ProRule" id="PRU00169"/>
    </source>
</evidence>
<comment type="caution">
    <text evidence="8">The sequence shown here is derived from an EMBL/GenBank/DDBJ whole genome shotgun (WGS) entry which is preliminary data.</text>
</comment>
<dbReference type="SUPFAM" id="SSF46894">
    <property type="entry name" value="C-terminal effector domain of the bipartite response regulators"/>
    <property type="match status" value="1"/>
</dbReference>
<dbReference type="GO" id="GO:0003677">
    <property type="term" value="F:DNA binding"/>
    <property type="evidence" value="ECO:0007669"/>
    <property type="project" value="UniProtKB-KW"/>
</dbReference>
<keyword evidence="9" id="KW-1185">Reference proteome</keyword>
<dbReference type="CDD" id="cd17535">
    <property type="entry name" value="REC_NarL-like"/>
    <property type="match status" value="1"/>
</dbReference>
<evidence type="ECO:0000259" key="6">
    <source>
        <dbReference type="PROSITE" id="PS50043"/>
    </source>
</evidence>
<dbReference type="InterPro" id="IPR016032">
    <property type="entry name" value="Sig_transdc_resp-reg_C-effctor"/>
</dbReference>
<protein>
    <submittedName>
        <fullName evidence="8">DNA-binding response regulator</fullName>
    </submittedName>
</protein>
<feature type="domain" description="HTH luxR-type" evidence="6">
    <location>
        <begin position="150"/>
        <end position="215"/>
    </location>
</feature>
<gene>
    <name evidence="8" type="ORF">Pka01_23700</name>
</gene>
<dbReference type="CDD" id="cd06170">
    <property type="entry name" value="LuxR_C_like"/>
    <property type="match status" value="1"/>
</dbReference>
<evidence type="ECO:0000256" key="3">
    <source>
        <dbReference type="ARBA" id="ARBA00023125"/>
    </source>
</evidence>
<evidence type="ECO:0000256" key="1">
    <source>
        <dbReference type="ARBA" id="ARBA00022553"/>
    </source>
</evidence>
<keyword evidence="2" id="KW-0805">Transcription regulation</keyword>
<dbReference type="EMBL" id="BONV01000008">
    <property type="protein sequence ID" value="GIG79243.1"/>
    <property type="molecule type" value="Genomic_DNA"/>
</dbReference>
<dbReference type="SUPFAM" id="SSF52172">
    <property type="entry name" value="CheY-like"/>
    <property type="match status" value="1"/>
</dbReference>
<evidence type="ECO:0000259" key="7">
    <source>
        <dbReference type="PROSITE" id="PS50110"/>
    </source>
</evidence>
<dbReference type="PANTHER" id="PTHR43214:SF24">
    <property type="entry name" value="TRANSCRIPTIONAL REGULATORY PROTEIN NARL-RELATED"/>
    <property type="match status" value="1"/>
</dbReference>
<dbReference type="InterPro" id="IPR000792">
    <property type="entry name" value="Tscrpt_reg_LuxR_C"/>
</dbReference>
<evidence type="ECO:0000256" key="2">
    <source>
        <dbReference type="ARBA" id="ARBA00023015"/>
    </source>
</evidence>
<dbReference type="SMART" id="SM00448">
    <property type="entry name" value="REC"/>
    <property type="match status" value="1"/>
</dbReference>
<dbReference type="AlphaFoldDB" id="A0A8J3LZD8"/>